<protein>
    <recommendedName>
        <fullName evidence="1">Ig-like domain-containing protein</fullName>
    </recommendedName>
</protein>
<dbReference type="RefSeq" id="WP_188952312.1">
    <property type="nucleotide sequence ID" value="NZ_BMIB01000002.1"/>
</dbReference>
<dbReference type="Pfam" id="PF19081">
    <property type="entry name" value="Ig_7"/>
    <property type="match status" value="1"/>
</dbReference>
<evidence type="ECO:0000313" key="3">
    <source>
        <dbReference type="Proteomes" id="UP000627292"/>
    </source>
</evidence>
<accession>A0A917IZ41</accession>
<proteinExistence type="predicted"/>
<dbReference type="Proteomes" id="UP000627292">
    <property type="component" value="Unassembled WGS sequence"/>
</dbReference>
<feature type="domain" description="Ig-like" evidence="1">
    <location>
        <begin position="497"/>
        <end position="582"/>
    </location>
</feature>
<keyword evidence="3" id="KW-1185">Reference proteome</keyword>
<comment type="caution">
    <text evidence="2">The sequence shown here is derived from an EMBL/GenBank/DDBJ whole genome shotgun (WGS) entry which is preliminary data.</text>
</comment>
<sequence length="596" mass="62182">MPTPNYIPAYAHNHKKANNTLNRVIRLIAYTPFLLLVWRSADSYAQCTRYVREYANVQQSYTSGLLGLLKGTVTNGALAVDNNVATASTLQVDLGILGASHAIQYLKFPQRISANTPVTIKLSLPATLVGLFDNFKIQPFTNLRYNPGSLLVEERWEADAAGVAYNGVSLLNAASGKGAVSITLTPAADYDGIWVDLSSIVAVGASMNIYHAYIEKVAAANLDCEERIDVLSGIRAGTVVGGIANATGGISNPSDPMGTLGTAPWAAVDNDPNYTTYAQLNTGVAVLSEVYHTTVFSTPSVAGDSIQIVLQDPGGILLNLGLLNGVTVQPYLGNTPAGPALDNTGSLLSLRLLPGAGNKYVITAPVSASFDRVEIKIGGVTGALQSIRIYDVKRKIRVPETNLTLNGMHTSGPVCLNQVSGLSFSVTSTSAETCATYTWHDSATGNPVAGGVSSDGLSFIPPITTAGTYQYYVKLSRNGCTSSTAQSPISITVNALPEEPVIPSVLVCEGQAATLTVSNAAAGTTYTWYADATGGSALSNSISNGTSYTTGVPPLAAYYVEAYNTATTCTSQTRGTGHVTVTLKPGGPALSIQAHP</sequence>
<gene>
    <name evidence="2" type="ORF">GCM10011379_23680</name>
</gene>
<dbReference type="InterPro" id="IPR044023">
    <property type="entry name" value="Ig_7"/>
</dbReference>
<evidence type="ECO:0000259" key="1">
    <source>
        <dbReference type="Pfam" id="PF19081"/>
    </source>
</evidence>
<dbReference type="EMBL" id="BMIB01000002">
    <property type="protein sequence ID" value="GGH67909.1"/>
    <property type="molecule type" value="Genomic_DNA"/>
</dbReference>
<reference evidence="2" key="2">
    <citation type="submission" date="2020-09" db="EMBL/GenBank/DDBJ databases">
        <authorList>
            <person name="Sun Q."/>
            <person name="Zhou Y."/>
        </authorList>
    </citation>
    <scope>NUCLEOTIDE SEQUENCE</scope>
    <source>
        <strain evidence="2">CGMCC 1.15290</strain>
    </source>
</reference>
<organism evidence="2 3">
    <name type="scientific">Filimonas zeae</name>
    <dbReference type="NCBI Taxonomy" id="1737353"/>
    <lineage>
        <taxon>Bacteria</taxon>
        <taxon>Pseudomonadati</taxon>
        <taxon>Bacteroidota</taxon>
        <taxon>Chitinophagia</taxon>
        <taxon>Chitinophagales</taxon>
        <taxon>Chitinophagaceae</taxon>
        <taxon>Filimonas</taxon>
    </lineage>
</organism>
<reference evidence="2" key="1">
    <citation type="journal article" date="2014" name="Int. J. Syst. Evol. Microbiol.">
        <title>Complete genome sequence of Corynebacterium casei LMG S-19264T (=DSM 44701T), isolated from a smear-ripened cheese.</title>
        <authorList>
            <consortium name="US DOE Joint Genome Institute (JGI-PGF)"/>
            <person name="Walter F."/>
            <person name="Albersmeier A."/>
            <person name="Kalinowski J."/>
            <person name="Ruckert C."/>
        </authorList>
    </citation>
    <scope>NUCLEOTIDE SEQUENCE</scope>
    <source>
        <strain evidence="2">CGMCC 1.15290</strain>
    </source>
</reference>
<name>A0A917IZ41_9BACT</name>
<evidence type="ECO:0000313" key="2">
    <source>
        <dbReference type="EMBL" id="GGH67909.1"/>
    </source>
</evidence>
<dbReference type="AlphaFoldDB" id="A0A917IZ41"/>